<evidence type="ECO:0000313" key="7">
    <source>
        <dbReference type="Proteomes" id="UP001501343"/>
    </source>
</evidence>
<accession>A0ABP5B884</accession>
<feature type="domain" description="IclR-ED" evidence="5">
    <location>
        <begin position="74"/>
        <end position="256"/>
    </location>
</feature>
<dbReference type="InterPro" id="IPR036390">
    <property type="entry name" value="WH_DNA-bd_sf"/>
</dbReference>
<dbReference type="SMART" id="SM00346">
    <property type="entry name" value="HTH_ICLR"/>
    <property type="match status" value="1"/>
</dbReference>
<dbReference type="PANTHER" id="PTHR30136:SF24">
    <property type="entry name" value="HTH-TYPE TRANSCRIPTIONAL REPRESSOR ALLR"/>
    <property type="match status" value="1"/>
</dbReference>
<dbReference type="Pfam" id="PF09339">
    <property type="entry name" value="HTH_IclR"/>
    <property type="match status" value="1"/>
</dbReference>
<evidence type="ECO:0000256" key="3">
    <source>
        <dbReference type="ARBA" id="ARBA00023163"/>
    </source>
</evidence>
<dbReference type="EMBL" id="BAAAOF010000006">
    <property type="protein sequence ID" value="GAA1936223.1"/>
    <property type="molecule type" value="Genomic_DNA"/>
</dbReference>
<dbReference type="SUPFAM" id="SSF46785">
    <property type="entry name" value="Winged helix' DNA-binding domain"/>
    <property type="match status" value="1"/>
</dbReference>
<dbReference type="InterPro" id="IPR036388">
    <property type="entry name" value="WH-like_DNA-bd_sf"/>
</dbReference>
<dbReference type="PROSITE" id="PS51078">
    <property type="entry name" value="ICLR_ED"/>
    <property type="match status" value="1"/>
</dbReference>
<dbReference type="SUPFAM" id="SSF55781">
    <property type="entry name" value="GAF domain-like"/>
    <property type="match status" value="1"/>
</dbReference>
<dbReference type="RefSeq" id="WP_248152981.1">
    <property type="nucleotide sequence ID" value="NZ_BAAAOF010000006.1"/>
</dbReference>
<evidence type="ECO:0000256" key="2">
    <source>
        <dbReference type="ARBA" id="ARBA00023125"/>
    </source>
</evidence>
<feature type="domain" description="HTH iclR-type" evidence="4">
    <location>
        <begin position="14"/>
        <end position="74"/>
    </location>
</feature>
<evidence type="ECO:0000256" key="1">
    <source>
        <dbReference type="ARBA" id="ARBA00023015"/>
    </source>
</evidence>
<dbReference type="PROSITE" id="PS51077">
    <property type="entry name" value="HTH_ICLR"/>
    <property type="match status" value="1"/>
</dbReference>
<dbReference type="InterPro" id="IPR029016">
    <property type="entry name" value="GAF-like_dom_sf"/>
</dbReference>
<keyword evidence="2" id="KW-0238">DNA-binding</keyword>
<dbReference type="InterPro" id="IPR005471">
    <property type="entry name" value="Tscrpt_reg_IclR_N"/>
</dbReference>
<sequence length="267" mass="29135">MRNDPLPQRPSNGVESLDRGLRLLQLLRDDGSVRVSDAAMHLGTARSTAHRLLSTLVYRGFAVIDDDHVYRPGPSMDVGTARLAWIKELRRICHPHLTVLARRAGQSANLMVRTGVRVRFLETVEASTARRTRDRQGIVMPAARASGGKALLATLTDEELTALYRAATTDDQLSDGELSSLLRELHSVRRNGFAVNRGETERDVAAVGAAIESADGAEIGAFSVSVQSDLLTGDLQQRLIDLVLQARAEISRDIRASDLHADAAPFR</sequence>
<comment type="caution">
    <text evidence="6">The sequence shown here is derived from an EMBL/GenBank/DDBJ whole genome shotgun (WGS) entry which is preliminary data.</text>
</comment>
<dbReference type="Pfam" id="PF01614">
    <property type="entry name" value="IclR_C"/>
    <property type="match status" value="1"/>
</dbReference>
<keyword evidence="1" id="KW-0805">Transcription regulation</keyword>
<reference evidence="7" key="1">
    <citation type="journal article" date="2019" name="Int. J. Syst. Evol. Microbiol.">
        <title>The Global Catalogue of Microorganisms (GCM) 10K type strain sequencing project: providing services to taxonomists for standard genome sequencing and annotation.</title>
        <authorList>
            <consortium name="The Broad Institute Genomics Platform"/>
            <consortium name="The Broad Institute Genome Sequencing Center for Infectious Disease"/>
            <person name="Wu L."/>
            <person name="Ma J."/>
        </authorList>
    </citation>
    <scope>NUCLEOTIDE SEQUENCE [LARGE SCALE GENOMIC DNA]</scope>
    <source>
        <strain evidence="7">JCM 14900</strain>
    </source>
</reference>
<organism evidence="6 7">
    <name type="scientific">Microbacterium aoyamense</name>
    <dbReference type="NCBI Taxonomy" id="344166"/>
    <lineage>
        <taxon>Bacteria</taxon>
        <taxon>Bacillati</taxon>
        <taxon>Actinomycetota</taxon>
        <taxon>Actinomycetes</taxon>
        <taxon>Micrococcales</taxon>
        <taxon>Microbacteriaceae</taxon>
        <taxon>Microbacterium</taxon>
    </lineage>
</organism>
<dbReference type="Gene3D" id="1.10.10.10">
    <property type="entry name" value="Winged helix-like DNA-binding domain superfamily/Winged helix DNA-binding domain"/>
    <property type="match status" value="1"/>
</dbReference>
<gene>
    <name evidence="6" type="ORF">GCM10009775_30150</name>
</gene>
<evidence type="ECO:0000259" key="5">
    <source>
        <dbReference type="PROSITE" id="PS51078"/>
    </source>
</evidence>
<dbReference type="PANTHER" id="PTHR30136">
    <property type="entry name" value="HELIX-TURN-HELIX TRANSCRIPTIONAL REGULATOR, ICLR FAMILY"/>
    <property type="match status" value="1"/>
</dbReference>
<evidence type="ECO:0000313" key="6">
    <source>
        <dbReference type="EMBL" id="GAA1936223.1"/>
    </source>
</evidence>
<keyword evidence="7" id="KW-1185">Reference proteome</keyword>
<protein>
    <submittedName>
        <fullName evidence="6">IclR family transcriptional regulator</fullName>
    </submittedName>
</protein>
<evidence type="ECO:0000259" key="4">
    <source>
        <dbReference type="PROSITE" id="PS51077"/>
    </source>
</evidence>
<dbReference type="InterPro" id="IPR014757">
    <property type="entry name" value="Tscrpt_reg_IclR_C"/>
</dbReference>
<dbReference type="Proteomes" id="UP001501343">
    <property type="component" value="Unassembled WGS sequence"/>
</dbReference>
<proteinExistence type="predicted"/>
<dbReference type="Gene3D" id="3.30.450.40">
    <property type="match status" value="1"/>
</dbReference>
<dbReference type="InterPro" id="IPR050707">
    <property type="entry name" value="HTH_MetabolicPath_Reg"/>
</dbReference>
<keyword evidence="3" id="KW-0804">Transcription</keyword>
<name>A0ABP5B884_9MICO</name>